<keyword evidence="4" id="KW-1185">Reference proteome</keyword>
<gene>
    <name evidence="3" type="ORF">GCM10023332_11460</name>
</gene>
<keyword evidence="2" id="KW-0472">Membrane</keyword>
<dbReference type="EMBL" id="BAABJY010000001">
    <property type="protein sequence ID" value="GAA4861135.1"/>
    <property type="molecule type" value="Genomic_DNA"/>
</dbReference>
<sequence length="175" mass="18934">MADETCEPTKKPPNEYRQWLISAEQKAQDDFDKAVLSLSGGALGISFIFVKDIIGPGLIHHPLWVLVAWLSWALSSLAILTSFFASHIALRRAIKQCDDGSIYSQTPGGIFSSVTRNLNASGAFLFVVGVCFMAAFIYSNLSARDASHARQETKQPTAEQAAGETTEPTADPATQ</sequence>
<proteinExistence type="predicted"/>
<evidence type="ECO:0000256" key="2">
    <source>
        <dbReference type="SAM" id="Phobius"/>
    </source>
</evidence>
<reference evidence="4" key="1">
    <citation type="journal article" date="2019" name="Int. J. Syst. Evol. Microbiol.">
        <title>The Global Catalogue of Microorganisms (GCM) 10K type strain sequencing project: providing services to taxonomists for standard genome sequencing and annotation.</title>
        <authorList>
            <consortium name="The Broad Institute Genomics Platform"/>
            <consortium name="The Broad Institute Genome Sequencing Center for Infectious Disease"/>
            <person name="Wu L."/>
            <person name="Ma J."/>
        </authorList>
    </citation>
    <scope>NUCLEOTIDE SEQUENCE [LARGE SCALE GENOMIC DNA]</scope>
    <source>
        <strain evidence="4">JCM 18392</strain>
    </source>
</reference>
<protein>
    <recommendedName>
        <fullName evidence="5">Transporter</fullName>
    </recommendedName>
</protein>
<organism evidence="3 4">
    <name type="scientific">Luteimonas vadosa</name>
    <dbReference type="NCBI Taxonomy" id="1165507"/>
    <lineage>
        <taxon>Bacteria</taxon>
        <taxon>Pseudomonadati</taxon>
        <taxon>Pseudomonadota</taxon>
        <taxon>Gammaproteobacteria</taxon>
        <taxon>Lysobacterales</taxon>
        <taxon>Lysobacteraceae</taxon>
        <taxon>Luteimonas</taxon>
    </lineage>
</organism>
<feature type="transmembrane region" description="Helical" evidence="2">
    <location>
        <begin position="63"/>
        <end position="85"/>
    </location>
</feature>
<dbReference type="Proteomes" id="UP001501323">
    <property type="component" value="Unassembled WGS sequence"/>
</dbReference>
<evidence type="ECO:0000313" key="4">
    <source>
        <dbReference type="Proteomes" id="UP001501323"/>
    </source>
</evidence>
<keyword evidence="2" id="KW-1133">Transmembrane helix</keyword>
<evidence type="ECO:0000313" key="3">
    <source>
        <dbReference type="EMBL" id="GAA4861135.1"/>
    </source>
</evidence>
<name>A0ABP9DXL7_9GAMM</name>
<feature type="compositionally biased region" description="Polar residues" evidence="1">
    <location>
        <begin position="166"/>
        <end position="175"/>
    </location>
</feature>
<dbReference type="RefSeq" id="WP_345294511.1">
    <property type="nucleotide sequence ID" value="NZ_BAABJY010000001.1"/>
</dbReference>
<feature type="transmembrane region" description="Helical" evidence="2">
    <location>
        <begin position="34"/>
        <end position="51"/>
    </location>
</feature>
<accession>A0ABP9DXL7</accession>
<keyword evidence="2" id="KW-0812">Transmembrane</keyword>
<feature type="transmembrane region" description="Helical" evidence="2">
    <location>
        <begin position="122"/>
        <end position="141"/>
    </location>
</feature>
<evidence type="ECO:0000256" key="1">
    <source>
        <dbReference type="SAM" id="MobiDB-lite"/>
    </source>
</evidence>
<evidence type="ECO:0008006" key="5">
    <source>
        <dbReference type="Google" id="ProtNLM"/>
    </source>
</evidence>
<feature type="region of interest" description="Disordered" evidence="1">
    <location>
        <begin position="149"/>
        <end position="175"/>
    </location>
</feature>
<comment type="caution">
    <text evidence="3">The sequence shown here is derived from an EMBL/GenBank/DDBJ whole genome shotgun (WGS) entry which is preliminary data.</text>
</comment>